<dbReference type="Pfam" id="PF10672">
    <property type="entry name" value="Methyltrans_SAM"/>
    <property type="match status" value="1"/>
</dbReference>
<organism evidence="5">
    <name type="scientific">hydrothermal vent metagenome</name>
    <dbReference type="NCBI Taxonomy" id="652676"/>
    <lineage>
        <taxon>unclassified sequences</taxon>
        <taxon>metagenomes</taxon>
        <taxon>ecological metagenomes</taxon>
    </lineage>
</organism>
<sequence>MPANQITLSDSATMFANRLSKKRSHFRKWLSRECINAYRVYDADIPEYALAIDVYNTTDNLTHVVVYEYQAPATVNKNDAALRLKEALTVIQIEFSIPTTQLYLKIRKKQKGIKQYEKIENEKCSHKIIEGGSLFLVNFRDYLDTGLFFDHRKTRALIRAMASDKRFLNLFAYTGSVSVYAAQGGAKSTLTIDMSNTYLDIAKSNMSLNGYKGDQHQFIQADCLQWLQRQHYANEKYDIIFLDPPAFSTSKRMKSNFDVLRDHATIIRQCMSILSPDGTLIFSNNSRKFKMNEDLLQQYEIKNISKKTIPKDFEANRQIHNSWDIQHP</sequence>
<dbReference type="GO" id="GO:0052915">
    <property type="term" value="F:23S rRNA (guanine(2445)-N(2))-methyltransferase activity"/>
    <property type="evidence" value="ECO:0007669"/>
    <property type="project" value="UniProtKB-EC"/>
</dbReference>
<dbReference type="CDD" id="cd02440">
    <property type="entry name" value="AdoMet_MTases"/>
    <property type="match status" value="1"/>
</dbReference>
<proteinExistence type="predicted"/>
<dbReference type="InterPro" id="IPR029063">
    <property type="entry name" value="SAM-dependent_MTases_sf"/>
</dbReference>
<protein>
    <submittedName>
        <fullName evidence="5">23S rRNA (Guanine(2445)-N(2))-methyltransferase / 23S rRNA (Guanine(2069)-N(7))-methyltransferase</fullName>
        <ecNumber evidence="5">2.1.1.173</ecNumber>
        <ecNumber evidence="5">2.1.1.264</ecNumber>
    </submittedName>
</protein>
<evidence type="ECO:0000259" key="4">
    <source>
        <dbReference type="Pfam" id="PF10672"/>
    </source>
</evidence>
<dbReference type="EMBL" id="UOFL01000060">
    <property type="protein sequence ID" value="VAW74612.1"/>
    <property type="molecule type" value="Genomic_DNA"/>
</dbReference>
<dbReference type="PANTHER" id="PTHR43042">
    <property type="entry name" value="SAM-DEPENDENT METHYLTRANSFERASE"/>
    <property type="match status" value="1"/>
</dbReference>
<keyword evidence="1 5" id="KW-0489">Methyltransferase</keyword>
<evidence type="ECO:0000313" key="5">
    <source>
        <dbReference type="EMBL" id="VAW74612.1"/>
    </source>
</evidence>
<dbReference type="Gene3D" id="3.30.750.80">
    <property type="entry name" value="RNA methyltransferase domain (HRMD) like"/>
    <property type="match status" value="1"/>
</dbReference>
<dbReference type="SUPFAM" id="SSF53335">
    <property type="entry name" value="S-adenosyl-L-methionine-dependent methyltransferases"/>
    <property type="match status" value="1"/>
</dbReference>
<accession>A0A3B0YH32</accession>
<gene>
    <name evidence="5" type="ORF">MNBD_GAMMA12-3515</name>
</gene>
<dbReference type="Gene3D" id="3.40.50.150">
    <property type="entry name" value="Vaccinia Virus protein VP39"/>
    <property type="match status" value="1"/>
</dbReference>
<name>A0A3B0YH32_9ZZZZ</name>
<dbReference type="EC" id="2.1.1.264" evidence="5"/>
<evidence type="ECO:0000256" key="3">
    <source>
        <dbReference type="ARBA" id="ARBA00022691"/>
    </source>
</evidence>
<evidence type="ECO:0000256" key="1">
    <source>
        <dbReference type="ARBA" id="ARBA00022603"/>
    </source>
</evidence>
<dbReference type="EC" id="2.1.1.173" evidence="5"/>
<feature type="domain" description="S-adenosylmethionine-dependent methyltransferase" evidence="4">
    <location>
        <begin position="79"/>
        <end position="286"/>
    </location>
</feature>
<dbReference type="InterPro" id="IPR019614">
    <property type="entry name" value="SAM-dep_methyl-trfase"/>
</dbReference>
<keyword evidence="2 5" id="KW-0808">Transferase</keyword>
<keyword evidence="3" id="KW-0949">S-adenosyl-L-methionine</keyword>
<dbReference type="AlphaFoldDB" id="A0A3B0YH32"/>
<dbReference type="PANTHER" id="PTHR43042:SF3">
    <property type="entry name" value="RIBOSOMAL RNA LARGE SUBUNIT METHYLTRANSFERASE YWBD-RELATED"/>
    <property type="match status" value="1"/>
</dbReference>
<evidence type="ECO:0000256" key="2">
    <source>
        <dbReference type="ARBA" id="ARBA00022679"/>
    </source>
</evidence>
<reference evidence="5" key="1">
    <citation type="submission" date="2018-06" db="EMBL/GenBank/DDBJ databases">
        <authorList>
            <person name="Zhirakovskaya E."/>
        </authorList>
    </citation>
    <scope>NUCLEOTIDE SEQUENCE</scope>
</reference>